<evidence type="ECO:0000256" key="1">
    <source>
        <dbReference type="ARBA" id="ARBA00004651"/>
    </source>
</evidence>
<proteinExistence type="inferred from homology"/>
<dbReference type="GO" id="GO:0016413">
    <property type="term" value="F:O-acetyltransferase activity"/>
    <property type="evidence" value="ECO:0007669"/>
    <property type="project" value="TreeGrafter"/>
</dbReference>
<organism evidence="9 10">
    <name type="scientific">Segatella copri</name>
    <dbReference type="NCBI Taxonomy" id="165179"/>
    <lineage>
        <taxon>Bacteria</taxon>
        <taxon>Pseudomonadati</taxon>
        <taxon>Bacteroidota</taxon>
        <taxon>Bacteroidia</taxon>
        <taxon>Bacteroidales</taxon>
        <taxon>Prevotellaceae</taxon>
        <taxon>Segatella</taxon>
    </lineage>
</organism>
<dbReference type="PANTHER" id="PTHR40074">
    <property type="entry name" value="O-ACETYLTRANSFERASE WECH"/>
    <property type="match status" value="1"/>
</dbReference>
<keyword evidence="3" id="KW-1003">Cell membrane</keyword>
<evidence type="ECO:0000313" key="9">
    <source>
        <dbReference type="EMBL" id="MCW4163903.1"/>
    </source>
</evidence>
<keyword evidence="9" id="KW-0012">Acyltransferase</keyword>
<feature type="transmembrane region" description="Helical" evidence="7">
    <location>
        <begin position="9"/>
        <end position="26"/>
    </location>
</feature>
<feature type="transmembrane region" description="Helical" evidence="7">
    <location>
        <begin position="265"/>
        <end position="281"/>
    </location>
</feature>
<evidence type="ECO:0000256" key="2">
    <source>
        <dbReference type="ARBA" id="ARBA00007400"/>
    </source>
</evidence>
<dbReference type="Proteomes" id="UP001209476">
    <property type="component" value="Unassembled WGS sequence"/>
</dbReference>
<dbReference type="GO" id="GO:0009246">
    <property type="term" value="P:enterobacterial common antigen biosynthetic process"/>
    <property type="evidence" value="ECO:0007669"/>
    <property type="project" value="TreeGrafter"/>
</dbReference>
<dbReference type="RefSeq" id="WP_264910782.1">
    <property type="nucleotide sequence ID" value="NZ_JAPDUL010000001.1"/>
</dbReference>
<evidence type="ECO:0000259" key="8">
    <source>
        <dbReference type="Pfam" id="PF01757"/>
    </source>
</evidence>
<feature type="transmembrane region" description="Helical" evidence="7">
    <location>
        <begin position="287"/>
        <end position="306"/>
    </location>
</feature>
<feature type="transmembrane region" description="Helical" evidence="7">
    <location>
        <begin position="103"/>
        <end position="127"/>
    </location>
</feature>
<accession>A0AAW5UMS6</accession>
<evidence type="ECO:0000256" key="5">
    <source>
        <dbReference type="ARBA" id="ARBA00022989"/>
    </source>
</evidence>
<evidence type="ECO:0000256" key="4">
    <source>
        <dbReference type="ARBA" id="ARBA00022692"/>
    </source>
</evidence>
<keyword evidence="4 7" id="KW-0812">Transmembrane</keyword>
<dbReference type="PANTHER" id="PTHR40074:SF2">
    <property type="entry name" value="O-ACETYLTRANSFERASE WECH"/>
    <property type="match status" value="1"/>
</dbReference>
<keyword evidence="6 7" id="KW-0472">Membrane</keyword>
<dbReference type="EMBL" id="JAPDUM010000001">
    <property type="protein sequence ID" value="MCW4163903.1"/>
    <property type="molecule type" value="Genomic_DNA"/>
</dbReference>
<evidence type="ECO:0000256" key="6">
    <source>
        <dbReference type="ARBA" id="ARBA00023136"/>
    </source>
</evidence>
<name>A0AAW5UMS6_9BACT</name>
<comment type="caution">
    <text evidence="9">The sequence shown here is derived from an EMBL/GenBank/DDBJ whole genome shotgun (WGS) entry which is preliminary data.</text>
</comment>
<dbReference type="GO" id="GO:0005886">
    <property type="term" value="C:plasma membrane"/>
    <property type="evidence" value="ECO:0007669"/>
    <property type="project" value="UniProtKB-SubCell"/>
</dbReference>
<keyword evidence="9" id="KW-0808">Transferase</keyword>
<feature type="transmembrane region" description="Helical" evidence="7">
    <location>
        <begin position="38"/>
        <end position="57"/>
    </location>
</feature>
<feature type="transmembrane region" description="Helical" evidence="7">
    <location>
        <begin position="139"/>
        <end position="158"/>
    </location>
</feature>
<sequence length="319" mass="37166">MKNYNSIDLIKFIMALCVVTIHTYIVDSMKPSLLQDTLYSLIRSAVPFFFITSAYFVMQRNEKDGILKYWKRIFQLYLSWSVINFISVSLLNHSLCIENVLTYIYQIFFNGYGVLWYLWGILIALPLLIKLRNGGAKPWCFLVIAVLAYLFNRAYTHYGSMENPNKIWLWSAYLYKGNYFGITNLCLAITYLSIGSFFSMYKYRQYTVISVALIILGSIMMHFETHKDVALGVPVIAFGLFPLIKEWQLNLSRVSFKWLRKMSTLIYFVHIMIITSIDLVYPGMDVIKWGVIIASCIFVSALLLALRKMKYMSWIASLY</sequence>
<dbReference type="Pfam" id="PF01757">
    <property type="entry name" value="Acyl_transf_3"/>
    <property type="match status" value="1"/>
</dbReference>
<keyword evidence="5 7" id="KW-1133">Transmembrane helix</keyword>
<dbReference type="InterPro" id="IPR002656">
    <property type="entry name" value="Acyl_transf_3_dom"/>
</dbReference>
<evidence type="ECO:0000256" key="3">
    <source>
        <dbReference type="ARBA" id="ARBA00022475"/>
    </source>
</evidence>
<dbReference type="AlphaFoldDB" id="A0AAW5UMS6"/>
<feature type="transmembrane region" description="Helical" evidence="7">
    <location>
        <begin position="178"/>
        <end position="199"/>
    </location>
</feature>
<feature type="transmembrane region" description="Helical" evidence="7">
    <location>
        <begin position="206"/>
        <end position="223"/>
    </location>
</feature>
<feature type="domain" description="Acyltransferase 3" evidence="8">
    <location>
        <begin position="5"/>
        <end position="303"/>
    </location>
</feature>
<comment type="similarity">
    <text evidence="2">Belongs to the acyltransferase 3 family.</text>
</comment>
<evidence type="ECO:0000313" key="10">
    <source>
        <dbReference type="Proteomes" id="UP001209476"/>
    </source>
</evidence>
<gene>
    <name evidence="9" type="ORF">ONS98_01415</name>
</gene>
<protein>
    <submittedName>
        <fullName evidence="9">Acyltransferase</fullName>
    </submittedName>
</protein>
<feature type="transmembrane region" description="Helical" evidence="7">
    <location>
        <begin position="229"/>
        <end position="244"/>
    </location>
</feature>
<comment type="subcellular location">
    <subcellularLocation>
        <location evidence="1">Cell membrane</location>
        <topology evidence="1">Multi-pass membrane protein</topology>
    </subcellularLocation>
</comment>
<feature type="transmembrane region" description="Helical" evidence="7">
    <location>
        <begin position="69"/>
        <end position="91"/>
    </location>
</feature>
<evidence type="ECO:0000256" key="7">
    <source>
        <dbReference type="SAM" id="Phobius"/>
    </source>
</evidence>
<reference evidence="9" key="1">
    <citation type="submission" date="2022-11" db="EMBL/GenBank/DDBJ databases">
        <title>Genomic repertoires linked with pathogenic potency of arthritogenic Prevotella copri isolated from the gut of rheumatoid arthritis patients.</title>
        <authorList>
            <person name="Nii T."/>
            <person name="Maeda Y."/>
            <person name="Motooka D."/>
            <person name="Naito M."/>
            <person name="Matsumoto Y."/>
            <person name="Ogawa T."/>
            <person name="Oguro-Igashira E."/>
            <person name="Kishikawa T."/>
            <person name="Yamashita M."/>
            <person name="Koizumi S."/>
            <person name="Kurakawa T."/>
            <person name="Okumura R."/>
            <person name="Kayama H."/>
            <person name="Murakami M."/>
            <person name="Sakaguchi T."/>
            <person name="Das B."/>
            <person name="Nakamura S."/>
            <person name="Okada Y."/>
            <person name="Kumanogoh A."/>
            <person name="Takeda K."/>
        </authorList>
    </citation>
    <scope>NUCLEOTIDE SEQUENCE</scope>
    <source>
        <strain evidence="9">RA-N001-16</strain>
    </source>
</reference>